<dbReference type="SUPFAM" id="SSF69047">
    <property type="entry name" value="Hypothetical protein YjbJ"/>
    <property type="match status" value="1"/>
</dbReference>
<keyword evidence="5" id="KW-1185">Reference proteome</keyword>
<comment type="similarity">
    <text evidence="1">Belongs to the UPF0337 (CsbD) family.</text>
</comment>
<sequence>MNKDRIQGRWRQLKGRLREHWGRLIGDDFEAIAGKREQFLGRLQERHGMLRDQLEKPQAERQVRSPDFRFED</sequence>
<gene>
    <name evidence="4" type="ORF">N0K08_11575</name>
</gene>
<dbReference type="Pfam" id="PF05532">
    <property type="entry name" value="CsbD"/>
    <property type="match status" value="1"/>
</dbReference>
<dbReference type="EMBL" id="JAODYH010000005">
    <property type="protein sequence ID" value="MCT9811278.1"/>
    <property type="molecule type" value="Genomic_DNA"/>
</dbReference>
<feature type="domain" description="CsbD-like" evidence="3">
    <location>
        <begin position="4"/>
        <end position="56"/>
    </location>
</feature>
<evidence type="ECO:0000259" key="3">
    <source>
        <dbReference type="Pfam" id="PF05532"/>
    </source>
</evidence>
<evidence type="ECO:0000256" key="1">
    <source>
        <dbReference type="ARBA" id="ARBA00009129"/>
    </source>
</evidence>
<dbReference type="InterPro" id="IPR036629">
    <property type="entry name" value="YjbJ_sf"/>
</dbReference>
<dbReference type="InterPro" id="IPR008462">
    <property type="entry name" value="CsbD"/>
</dbReference>
<evidence type="ECO:0000313" key="5">
    <source>
        <dbReference type="Proteomes" id="UP001525968"/>
    </source>
</evidence>
<feature type="region of interest" description="Disordered" evidence="2">
    <location>
        <begin position="50"/>
        <end position="72"/>
    </location>
</feature>
<evidence type="ECO:0000256" key="2">
    <source>
        <dbReference type="SAM" id="MobiDB-lite"/>
    </source>
</evidence>
<accession>A0ABT2PM25</accession>
<organism evidence="4 5">
    <name type="scientific">Acidovorax bellezanensis</name>
    <dbReference type="NCBI Taxonomy" id="2976702"/>
    <lineage>
        <taxon>Bacteria</taxon>
        <taxon>Pseudomonadati</taxon>
        <taxon>Pseudomonadota</taxon>
        <taxon>Betaproteobacteria</taxon>
        <taxon>Burkholderiales</taxon>
        <taxon>Comamonadaceae</taxon>
        <taxon>Acidovorax</taxon>
    </lineage>
</organism>
<dbReference type="InterPro" id="IPR050423">
    <property type="entry name" value="UPF0337_stress_rsp"/>
</dbReference>
<protein>
    <submittedName>
        <fullName evidence="4">CsbD family protein</fullName>
    </submittedName>
</protein>
<dbReference type="Gene3D" id="1.10.1470.10">
    <property type="entry name" value="YjbJ"/>
    <property type="match status" value="1"/>
</dbReference>
<proteinExistence type="inferred from homology"/>
<name>A0ABT2PM25_9BURK</name>
<evidence type="ECO:0000313" key="4">
    <source>
        <dbReference type="EMBL" id="MCT9811278.1"/>
    </source>
</evidence>
<dbReference type="Proteomes" id="UP001525968">
    <property type="component" value="Unassembled WGS sequence"/>
</dbReference>
<dbReference type="PANTHER" id="PTHR34977:SF1">
    <property type="entry name" value="UPF0337 PROTEIN YJBJ"/>
    <property type="match status" value="1"/>
</dbReference>
<dbReference type="PANTHER" id="PTHR34977">
    <property type="entry name" value="UPF0337 PROTEIN YJBJ"/>
    <property type="match status" value="1"/>
</dbReference>
<reference evidence="4 5" key="1">
    <citation type="submission" date="2022-09" db="EMBL/GenBank/DDBJ databases">
        <title>Draft genome of isolate Be4.</title>
        <authorList>
            <person name="Sanchez-Castro I."/>
            <person name="Martinez-Rodriguez P."/>
            <person name="Descostes M."/>
            <person name="Merroun M."/>
        </authorList>
    </citation>
    <scope>NUCLEOTIDE SEQUENCE [LARGE SCALE GENOMIC DNA]</scope>
    <source>
        <strain evidence="4 5">Be4</strain>
    </source>
</reference>
<comment type="caution">
    <text evidence="4">The sequence shown here is derived from an EMBL/GenBank/DDBJ whole genome shotgun (WGS) entry which is preliminary data.</text>
</comment>
<dbReference type="RefSeq" id="WP_261500509.1">
    <property type="nucleotide sequence ID" value="NZ_JAODYH010000005.1"/>
</dbReference>